<keyword evidence="2" id="KW-1185">Reference proteome</keyword>
<comment type="caution">
    <text evidence="1">The sequence shown here is derived from an EMBL/GenBank/DDBJ whole genome shotgun (WGS) entry which is preliminary data.</text>
</comment>
<reference evidence="1 2" key="1">
    <citation type="submission" date="2016-04" db="EMBL/GenBank/DDBJ databases">
        <title>ATOL: Assembling a taxonomically balanced genome-scale reconstruction of the evolutionary history of the Enterobacteriaceae.</title>
        <authorList>
            <person name="Plunkett G.III."/>
            <person name="Neeno-Eckwall E.C."/>
            <person name="Glasner J.D."/>
            <person name="Perna N.T."/>
        </authorList>
    </citation>
    <scope>NUCLEOTIDE SEQUENCE [LARGE SCALE GENOMIC DNA]</scope>
    <source>
        <strain evidence="1 2">ATCC 51603</strain>
    </source>
</reference>
<sequence>MDGKTLHEKAQEFALTLPFSEPAWPFGPEYDVFTVEGKIFMIKMSLRGEHIVNLKVDPEQSLLHQAIYPHIKPGYHMNKKHWISVYPGDEITVDLLNSLIEDSWNLVVNKLPKRVQQRVRPV</sequence>
<dbReference type="PATRIC" id="fig|1354264.4.peg.4077"/>
<dbReference type="InterPro" id="IPR058532">
    <property type="entry name" value="YjbR/MT2646/Rv2570-like"/>
</dbReference>
<dbReference type="InterPro" id="IPR038056">
    <property type="entry name" value="YjbR-like_sf"/>
</dbReference>
<dbReference type="PANTHER" id="PTHR35145">
    <property type="entry name" value="CYTOPLASMIC PROTEIN-RELATED"/>
    <property type="match status" value="1"/>
</dbReference>
<proteinExistence type="predicted"/>
<organism evidence="1 2">
    <name type="scientific">Kluyvera georgiana ATCC 51603</name>
    <dbReference type="NCBI Taxonomy" id="1354264"/>
    <lineage>
        <taxon>Bacteria</taxon>
        <taxon>Pseudomonadati</taxon>
        <taxon>Pseudomonadota</taxon>
        <taxon>Gammaproteobacteria</taxon>
        <taxon>Enterobacterales</taxon>
        <taxon>Enterobacteriaceae</taxon>
        <taxon>Kluyvera</taxon>
    </lineage>
</organism>
<dbReference type="RefSeq" id="WP_064548094.1">
    <property type="nucleotide sequence ID" value="NZ_LXEU01000078.1"/>
</dbReference>
<accession>A0A1B7JIF3</accession>
<protein>
    <submittedName>
        <fullName evidence="1">Putative cytoplasmic protein</fullName>
    </submittedName>
</protein>
<evidence type="ECO:0000313" key="1">
    <source>
        <dbReference type="EMBL" id="OAT47686.1"/>
    </source>
</evidence>
<dbReference type="PANTHER" id="PTHR35145:SF1">
    <property type="entry name" value="CYTOPLASMIC PROTEIN"/>
    <property type="match status" value="1"/>
</dbReference>
<name>A0A1B7JIF3_9ENTR</name>
<dbReference type="Proteomes" id="UP000078386">
    <property type="component" value="Unassembled WGS sequence"/>
</dbReference>
<evidence type="ECO:0000313" key="2">
    <source>
        <dbReference type="Proteomes" id="UP000078386"/>
    </source>
</evidence>
<dbReference type="EMBL" id="LXEU01000078">
    <property type="protein sequence ID" value="OAT47686.1"/>
    <property type="molecule type" value="Genomic_DNA"/>
</dbReference>
<dbReference type="NCBIfam" id="NF007603">
    <property type="entry name" value="PRK10250.1"/>
    <property type="match status" value="1"/>
</dbReference>
<dbReference type="Pfam" id="PF04237">
    <property type="entry name" value="YjbR"/>
    <property type="match status" value="1"/>
</dbReference>
<dbReference type="Gene3D" id="3.90.1150.30">
    <property type="match status" value="1"/>
</dbReference>
<gene>
    <name evidence="1" type="ORF">M989_03928</name>
</gene>
<dbReference type="SUPFAM" id="SSF142906">
    <property type="entry name" value="YjbR-like"/>
    <property type="match status" value="1"/>
</dbReference>
<dbReference type="AlphaFoldDB" id="A0A1B7JIF3"/>
<dbReference type="InterPro" id="IPR007351">
    <property type="entry name" value="YjbR"/>
</dbReference>